<comment type="caution">
    <text evidence="2">The sequence shown here is derived from an EMBL/GenBank/DDBJ whole genome shotgun (WGS) entry which is preliminary data.</text>
</comment>
<keyword evidence="3" id="KW-1185">Reference proteome</keyword>
<proteinExistence type="predicted"/>
<evidence type="ECO:0000313" key="2">
    <source>
        <dbReference type="EMBL" id="NIH79418.1"/>
    </source>
</evidence>
<feature type="domain" description="DUF2293" evidence="1">
    <location>
        <begin position="260"/>
        <end position="345"/>
    </location>
</feature>
<organism evidence="2 3">
    <name type="scientific">Amycolatopsis viridis</name>
    <dbReference type="NCBI Taxonomy" id="185678"/>
    <lineage>
        <taxon>Bacteria</taxon>
        <taxon>Bacillati</taxon>
        <taxon>Actinomycetota</taxon>
        <taxon>Actinomycetes</taxon>
        <taxon>Pseudonocardiales</taxon>
        <taxon>Pseudonocardiaceae</taxon>
        <taxon>Amycolatopsis</taxon>
    </lineage>
</organism>
<dbReference type="InterPro" id="IPR018744">
    <property type="entry name" value="DUF2293"/>
</dbReference>
<dbReference type="Proteomes" id="UP000754495">
    <property type="component" value="Unassembled WGS sequence"/>
</dbReference>
<dbReference type="Pfam" id="PF10056">
    <property type="entry name" value="DUF2293"/>
    <property type="match status" value="1"/>
</dbReference>
<protein>
    <recommendedName>
        <fullName evidence="1">DUF2293 domain-containing protein</fullName>
    </recommendedName>
</protein>
<reference evidence="2 3" key="1">
    <citation type="submission" date="2020-03" db="EMBL/GenBank/DDBJ databases">
        <title>Sequencing the genomes of 1000 actinobacteria strains.</title>
        <authorList>
            <person name="Klenk H.-P."/>
        </authorList>
    </citation>
    <scope>NUCLEOTIDE SEQUENCE [LARGE SCALE GENOMIC DNA]</scope>
    <source>
        <strain evidence="2 3">DSM 45668</strain>
    </source>
</reference>
<dbReference type="PANTHER" id="PTHR38113">
    <property type="match status" value="1"/>
</dbReference>
<name>A0ABX0SRA8_9PSEU</name>
<dbReference type="RefSeq" id="WP_167112588.1">
    <property type="nucleotide sequence ID" value="NZ_JAANOU010000001.1"/>
</dbReference>
<sequence>MAGKLNSRVAAVAASALAQRKYVAPVDVFAGLGWVRAARIEEWRRGRFSPLTAALPVDDARIGEALRCLQAWARENGLTPADTAYTAATRERGDLRFTGDDALDRLCRTHWLAPNLTEEQRARLTERQNKAPDLAVNPADAAWTCAGCGAAGRAGDLLLPEGPLCLACADFDHLVLLPAGNAALSRRAKQESTLCVLVQRFNRRRKRYERQGILVEEAALDRAEQQCLADEDARARRRDRDAQRRAAQDVDFQAAFADTIRRLYPGCPPDRARAIAEHAGTRGSGRVGRSAAGRALGEEAVRLAVIASIRHLDTGYDRLLMDGVPRAEARERIRPALDRILRSWEERAQPCAM</sequence>
<evidence type="ECO:0000259" key="1">
    <source>
        <dbReference type="Pfam" id="PF10056"/>
    </source>
</evidence>
<gene>
    <name evidence="2" type="ORF">FHX46_001948</name>
</gene>
<dbReference type="EMBL" id="JAANOU010000001">
    <property type="protein sequence ID" value="NIH79418.1"/>
    <property type="molecule type" value="Genomic_DNA"/>
</dbReference>
<dbReference type="PANTHER" id="PTHR38113:SF2">
    <property type="entry name" value="DUF2293 DOMAIN-CONTAINING PROTEIN"/>
    <property type="match status" value="1"/>
</dbReference>
<accession>A0ABX0SRA8</accession>
<evidence type="ECO:0000313" key="3">
    <source>
        <dbReference type="Proteomes" id="UP000754495"/>
    </source>
</evidence>